<evidence type="ECO:0000313" key="1">
    <source>
        <dbReference type="EMBL" id="KAJ3658291.1"/>
    </source>
</evidence>
<dbReference type="Proteomes" id="UP001168821">
    <property type="component" value="Unassembled WGS sequence"/>
</dbReference>
<name>A0AA38IN47_9CUCU</name>
<keyword evidence="2" id="KW-1185">Reference proteome</keyword>
<accession>A0AA38IN47</accession>
<reference evidence="1" key="1">
    <citation type="journal article" date="2023" name="G3 (Bethesda)">
        <title>Whole genome assemblies of Zophobas morio and Tenebrio molitor.</title>
        <authorList>
            <person name="Kaur S."/>
            <person name="Stinson S.A."/>
            <person name="diCenzo G.C."/>
        </authorList>
    </citation>
    <scope>NUCLEOTIDE SEQUENCE</scope>
    <source>
        <strain evidence="1">QUZm001</strain>
    </source>
</reference>
<sequence>MSVFLEALSDFRSVIRNDFGMHLSYVMMDYQTNNAGIIFGTRKFSQKAQDAHLYSFLRPRLMCIELFMLVSGLDTAWKDLGKESIIEAEPERCHVEFFHHEIPKNLYLRVFSCDF</sequence>
<protein>
    <submittedName>
        <fullName evidence="1">Uncharacterized protein</fullName>
    </submittedName>
</protein>
<organism evidence="1 2">
    <name type="scientific">Zophobas morio</name>
    <dbReference type="NCBI Taxonomy" id="2755281"/>
    <lineage>
        <taxon>Eukaryota</taxon>
        <taxon>Metazoa</taxon>
        <taxon>Ecdysozoa</taxon>
        <taxon>Arthropoda</taxon>
        <taxon>Hexapoda</taxon>
        <taxon>Insecta</taxon>
        <taxon>Pterygota</taxon>
        <taxon>Neoptera</taxon>
        <taxon>Endopterygota</taxon>
        <taxon>Coleoptera</taxon>
        <taxon>Polyphaga</taxon>
        <taxon>Cucujiformia</taxon>
        <taxon>Tenebrionidae</taxon>
        <taxon>Zophobas</taxon>
    </lineage>
</organism>
<gene>
    <name evidence="1" type="ORF">Zmor_010039</name>
</gene>
<dbReference type="AlphaFoldDB" id="A0AA38IN47"/>
<evidence type="ECO:0000313" key="2">
    <source>
        <dbReference type="Proteomes" id="UP001168821"/>
    </source>
</evidence>
<proteinExistence type="predicted"/>
<dbReference type="EMBL" id="JALNTZ010000003">
    <property type="protein sequence ID" value="KAJ3658291.1"/>
    <property type="molecule type" value="Genomic_DNA"/>
</dbReference>
<comment type="caution">
    <text evidence="1">The sequence shown here is derived from an EMBL/GenBank/DDBJ whole genome shotgun (WGS) entry which is preliminary data.</text>
</comment>